<evidence type="ECO:0000313" key="1">
    <source>
        <dbReference type="EMBL" id="ABI93487.1"/>
    </source>
</evidence>
<dbReference type="HOGENOM" id="CLU_2481341_0_0_5"/>
<keyword evidence="1" id="KW-0614">Plasmid</keyword>
<keyword evidence="2" id="KW-1185">Reference proteome</keyword>
<dbReference type="AlphaFoldDB" id="Q07GB2"/>
<sequence>MPDLCVIRFVERKRLPPVLGIVHPPGDLRDVVAHLVERTLHRMERLGQLGIRRGHTSHIPDDIAQRFTSVSNAGLFQLLIEQRQIRR</sequence>
<dbReference type="EMBL" id="CP000467">
    <property type="protein sequence ID" value="ABI93487.1"/>
    <property type="molecule type" value="Genomic_DNA"/>
</dbReference>
<protein>
    <submittedName>
        <fullName evidence="1">Uncharacterized protein</fullName>
    </submittedName>
</protein>
<dbReference type="Proteomes" id="UP000007029">
    <property type="component" value="Plasmid pTB4"/>
</dbReference>
<geneLocation type="plasmid" evidence="1 2">
    <name>pTB4</name>
</geneLocation>
<dbReference type="KEGG" id="rde:RD1_D0006"/>
<proteinExistence type="predicted"/>
<reference evidence="1 2" key="1">
    <citation type="journal article" date="2007" name="J. Bacteriol.">
        <title>The complete genome sequence of Roseobacter denitrificans reveals a mixotrophic rather than photosynthetic metabolism.</title>
        <authorList>
            <person name="Swingley W.D."/>
            <person name="Sadekar S."/>
            <person name="Mastrian S.D."/>
            <person name="Matthies H.J."/>
            <person name="Hao J."/>
            <person name="Ramos H."/>
            <person name="Acharya C.R."/>
            <person name="Conrad A.L."/>
            <person name="Taylor H.L."/>
            <person name="Dejesa L.C."/>
            <person name="Shah M.K."/>
            <person name="O'huallachain M.E."/>
            <person name="Lince M.T."/>
            <person name="Blankenship R.E."/>
            <person name="Beatty J.T."/>
            <person name="Touchman J.W."/>
        </authorList>
    </citation>
    <scope>NUCLEOTIDE SEQUENCE [LARGE SCALE GENOMIC DNA]</scope>
    <source>
        <strain evidence="2">ATCC 33942 / OCh 114</strain>
        <plasmid evidence="1 2">pTB4</plasmid>
    </source>
</reference>
<organism evidence="1 2">
    <name type="scientific">Roseobacter denitrificans (strain ATCC 33942 / OCh 114)</name>
    <name type="common">Erythrobacter sp. (strain OCh 114)</name>
    <name type="synonym">Roseobacter denitrificans</name>
    <dbReference type="NCBI Taxonomy" id="375451"/>
    <lineage>
        <taxon>Bacteria</taxon>
        <taxon>Pseudomonadati</taxon>
        <taxon>Pseudomonadota</taxon>
        <taxon>Alphaproteobacteria</taxon>
        <taxon>Rhodobacterales</taxon>
        <taxon>Roseobacteraceae</taxon>
        <taxon>Roseobacter</taxon>
    </lineage>
</organism>
<accession>Q07GB2</accession>
<name>Q07GB2_ROSDO</name>
<gene>
    <name evidence="1" type="ordered locus">RD1_D0006</name>
</gene>
<evidence type="ECO:0000313" key="2">
    <source>
        <dbReference type="Proteomes" id="UP000007029"/>
    </source>
</evidence>